<keyword evidence="1" id="KW-0812">Transmembrane</keyword>
<sequence>MDCFVNTPKDVAFLVKHELGDSSRVSTLINKLGDGVVVDPGNFYFASICEDLNAYYGTAWHTWKANLRQNYLNTPWTIVSVVAAVLLLLLTLIQTASSIISIA</sequence>
<dbReference type="PANTHER" id="PTHR31170:SF17">
    <property type="match status" value="1"/>
</dbReference>
<comment type="caution">
    <text evidence="2">The sequence shown here is derived from an EMBL/GenBank/DDBJ whole genome shotgun (WGS) entry which is preliminary data.</text>
</comment>
<keyword evidence="1" id="KW-0472">Membrane</keyword>
<name>A0A314XSF5_PRUYE</name>
<dbReference type="EMBL" id="PJQY01002005">
    <property type="protein sequence ID" value="PQP97161.1"/>
    <property type="molecule type" value="Genomic_DNA"/>
</dbReference>
<reference evidence="2 3" key="1">
    <citation type="submission" date="2018-02" db="EMBL/GenBank/DDBJ databases">
        <title>Draft genome of wild Prunus yedoensis var. nudiflora.</title>
        <authorList>
            <person name="Baek S."/>
            <person name="Kim J.-H."/>
            <person name="Choi K."/>
            <person name="Kim G.-B."/>
            <person name="Cho A."/>
            <person name="Jang H."/>
            <person name="Shin C.-H."/>
            <person name="Yu H.-J."/>
            <person name="Mun J.-H."/>
        </authorList>
    </citation>
    <scope>NUCLEOTIDE SEQUENCE [LARGE SCALE GENOMIC DNA]</scope>
    <source>
        <strain evidence="3">cv. Jeju island</strain>
        <tissue evidence="2">Leaf</tissue>
    </source>
</reference>
<evidence type="ECO:0000313" key="3">
    <source>
        <dbReference type="Proteomes" id="UP000250321"/>
    </source>
</evidence>
<feature type="transmembrane region" description="Helical" evidence="1">
    <location>
        <begin position="76"/>
        <end position="100"/>
    </location>
</feature>
<dbReference type="STRING" id="2094558.A0A314XSF5"/>
<evidence type="ECO:0000256" key="1">
    <source>
        <dbReference type="SAM" id="Phobius"/>
    </source>
</evidence>
<keyword evidence="1" id="KW-1133">Transmembrane helix</keyword>
<dbReference type="Proteomes" id="UP000250321">
    <property type="component" value="Unassembled WGS sequence"/>
</dbReference>
<dbReference type="PANTHER" id="PTHR31170">
    <property type="entry name" value="BNAC04G53230D PROTEIN"/>
    <property type="match status" value="1"/>
</dbReference>
<organism evidence="2 3">
    <name type="scientific">Prunus yedoensis var. nudiflora</name>
    <dbReference type="NCBI Taxonomy" id="2094558"/>
    <lineage>
        <taxon>Eukaryota</taxon>
        <taxon>Viridiplantae</taxon>
        <taxon>Streptophyta</taxon>
        <taxon>Embryophyta</taxon>
        <taxon>Tracheophyta</taxon>
        <taxon>Spermatophyta</taxon>
        <taxon>Magnoliopsida</taxon>
        <taxon>eudicotyledons</taxon>
        <taxon>Gunneridae</taxon>
        <taxon>Pentapetalae</taxon>
        <taxon>rosids</taxon>
        <taxon>fabids</taxon>
        <taxon>Rosales</taxon>
        <taxon>Rosaceae</taxon>
        <taxon>Amygdaloideae</taxon>
        <taxon>Amygdaleae</taxon>
        <taxon>Prunus</taxon>
    </lineage>
</organism>
<keyword evidence="3" id="KW-1185">Reference proteome</keyword>
<protein>
    <submittedName>
        <fullName evidence="2">UPF0481 protein</fullName>
    </submittedName>
</protein>
<dbReference type="AlphaFoldDB" id="A0A314XSF5"/>
<dbReference type="InterPro" id="IPR004158">
    <property type="entry name" value="DUF247_pln"/>
</dbReference>
<evidence type="ECO:0000313" key="2">
    <source>
        <dbReference type="EMBL" id="PQP97161.1"/>
    </source>
</evidence>
<accession>A0A314XSF5</accession>
<dbReference type="Pfam" id="PF03140">
    <property type="entry name" value="DUF247"/>
    <property type="match status" value="1"/>
</dbReference>
<proteinExistence type="predicted"/>
<dbReference type="OrthoDB" id="672127at2759"/>
<gene>
    <name evidence="2" type="ORF">Pyn_16637</name>
</gene>